<dbReference type="Gene3D" id="1.20.1740.10">
    <property type="entry name" value="Amino acid/polyamine transporter I"/>
    <property type="match status" value="1"/>
</dbReference>
<dbReference type="PANTHER" id="PTHR43243:SF4">
    <property type="entry name" value="CATIONIC AMINO ACID TRANSPORTER 4"/>
    <property type="match status" value="1"/>
</dbReference>
<keyword evidence="3 6" id="KW-0812">Transmembrane</keyword>
<feature type="transmembrane region" description="Helical" evidence="6">
    <location>
        <begin position="295"/>
        <end position="324"/>
    </location>
</feature>
<keyword evidence="8" id="KW-1185">Reference proteome</keyword>
<evidence type="ECO:0000256" key="4">
    <source>
        <dbReference type="ARBA" id="ARBA00022989"/>
    </source>
</evidence>
<dbReference type="Pfam" id="PF13520">
    <property type="entry name" value="AA_permease_2"/>
    <property type="match status" value="1"/>
</dbReference>
<comment type="subcellular location">
    <subcellularLocation>
        <location evidence="1">Membrane</location>
        <topology evidence="1">Multi-pass membrane protein</topology>
    </subcellularLocation>
</comment>
<dbReference type="HOGENOM" id="CLU_007946_15_7_6"/>
<sequence length="459" mass="49273">MDLFRKKEINVSIKVESRLTKCLTALDLTFFGVGAIIGAGIFILTGVVAATQAGPAIVFSYILAGVACVFAALSYAELASSIGGCGSAYGYAYASFGELIAWIVGWDLLLEYAISVSAVSVGWSSYFADFLAAVKMPIPSLLLHGPIAGGILNAPAVFIIATLTALLIMGVKSSLRINNLIVSIKLLVILLFIVIASTEIHVANWFPFMPFGWHGVINGASLIFFAYIGFDAVSTAAEEAINPQRDLPRGIIGSLIISTVLYIIVAGLLTGMAHYSTLNVASPISNVLLTLGYKVAASFISVGAIAGLTTVMLVLFYGLTRILLAMSRDGLLPKFIAKTSKNHHSPARIILLCGLLMALLSAFTPIDILAELVNVGTLFAFIIVCIGVVYLRYSQPHVERPFKVPGMPYIPLLGALTCFYLMIHLPWVTLIRFVVWMVLGLLIYFTYSRTSSVLATNKE</sequence>
<feature type="transmembrane region" description="Helical" evidence="6">
    <location>
        <begin position="429"/>
        <end position="447"/>
    </location>
</feature>
<feature type="transmembrane region" description="Helical" evidence="6">
    <location>
        <begin position="372"/>
        <end position="393"/>
    </location>
</feature>
<evidence type="ECO:0000256" key="6">
    <source>
        <dbReference type="SAM" id="Phobius"/>
    </source>
</evidence>
<feature type="transmembrane region" description="Helical" evidence="6">
    <location>
        <begin position="345"/>
        <end position="366"/>
    </location>
</feature>
<dbReference type="AlphaFoldDB" id="G9EJV3"/>
<dbReference type="PIRSF" id="PIRSF006060">
    <property type="entry name" value="AA_transporter"/>
    <property type="match status" value="1"/>
</dbReference>
<feature type="transmembrane region" description="Helical" evidence="6">
    <location>
        <begin position="56"/>
        <end position="78"/>
    </location>
</feature>
<evidence type="ECO:0000256" key="1">
    <source>
        <dbReference type="ARBA" id="ARBA00004141"/>
    </source>
</evidence>
<evidence type="ECO:0000256" key="5">
    <source>
        <dbReference type="ARBA" id="ARBA00023136"/>
    </source>
</evidence>
<dbReference type="EMBL" id="JH413798">
    <property type="protein sequence ID" value="EHL32513.1"/>
    <property type="molecule type" value="Genomic_DNA"/>
</dbReference>
<dbReference type="FunCoup" id="G9EJV3">
    <property type="interactions" value="135"/>
</dbReference>
<reference evidence="7 8" key="1">
    <citation type="journal article" date="2011" name="BMC Genomics">
        <title>Insight into cross-talk between intra-amoebal pathogens.</title>
        <authorList>
            <person name="Gimenez G."/>
            <person name="Bertelli C."/>
            <person name="Moliner C."/>
            <person name="Robert C."/>
            <person name="Raoult D."/>
            <person name="Fournier P.E."/>
            <person name="Greub G."/>
        </authorList>
    </citation>
    <scope>NUCLEOTIDE SEQUENCE [LARGE SCALE GENOMIC DNA]</scope>
    <source>
        <strain evidence="7 8">LLAP12</strain>
    </source>
</reference>
<protein>
    <submittedName>
        <fullName evidence="7">Amino acid transporter</fullName>
    </submittedName>
</protein>
<dbReference type="OrthoDB" id="9804700at2"/>
<feature type="transmembrane region" description="Helical" evidence="6">
    <location>
        <begin position="405"/>
        <end position="423"/>
    </location>
</feature>
<keyword evidence="4 6" id="KW-1133">Transmembrane helix</keyword>
<dbReference type="GO" id="GO:0016020">
    <property type="term" value="C:membrane"/>
    <property type="evidence" value="ECO:0007669"/>
    <property type="project" value="UniProtKB-SubCell"/>
</dbReference>
<dbReference type="Proteomes" id="UP000002770">
    <property type="component" value="Unassembled WGS sequence"/>
</dbReference>
<dbReference type="STRING" id="658187.LDG_5469"/>
<dbReference type="InParanoid" id="G9EJV3"/>
<dbReference type="eggNOG" id="COG0531">
    <property type="taxonomic scope" value="Bacteria"/>
</dbReference>
<evidence type="ECO:0000256" key="3">
    <source>
        <dbReference type="ARBA" id="ARBA00022692"/>
    </source>
</evidence>
<evidence type="ECO:0000256" key="2">
    <source>
        <dbReference type="ARBA" id="ARBA00022448"/>
    </source>
</evidence>
<feature type="transmembrane region" description="Helical" evidence="6">
    <location>
        <begin position="143"/>
        <end position="168"/>
    </location>
</feature>
<name>G9EJV3_9GAMM</name>
<evidence type="ECO:0000313" key="7">
    <source>
        <dbReference type="EMBL" id="EHL32513.1"/>
    </source>
</evidence>
<evidence type="ECO:0000313" key="8">
    <source>
        <dbReference type="Proteomes" id="UP000002770"/>
    </source>
</evidence>
<keyword evidence="2" id="KW-0813">Transport</keyword>
<feature type="transmembrane region" description="Helical" evidence="6">
    <location>
        <begin position="28"/>
        <end position="50"/>
    </location>
</feature>
<accession>G9EJV3</accession>
<gene>
    <name evidence="7" type="ORF">LDG_5469</name>
</gene>
<dbReference type="PANTHER" id="PTHR43243">
    <property type="entry name" value="INNER MEMBRANE TRANSPORTER YGJI-RELATED"/>
    <property type="match status" value="1"/>
</dbReference>
<feature type="transmembrane region" description="Helical" evidence="6">
    <location>
        <begin position="251"/>
        <end position="275"/>
    </location>
</feature>
<dbReference type="InterPro" id="IPR002293">
    <property type="entry name" value="AA/rel_permease1"/>
</dbReference>
<dbReference type="GO" id="GO:0015171">
    <property type="term" value="F:amino acid transmembrane transporter activity"/>
    <property type="evidence" value="ECO:0007669"/>
    <property type="project" value="TreeGrafter"/>
</dbReference>
<feature type="transmembrane region" description="Helical" evidence="6">
    <location>
        <begin position="180"/>
        <end position="205"/>
    </location>
</feature>
<keyword evidence="5 6" id="KW-0472">Membrane</keyword>
<proteinExistence type="predicted"/>
<dbReference type="RefSeq" id="WP_006869450.1">
    <property type="nucleotide sequence ID" value="NZ_JH413798.1"/>
</dbReference>
<organism evidence="7 8">
    <name type="scientific">Legionella drancourtii LLAP12</name>
    <dbReference type="NCBI Taxonomy" id="658187"/>
    <lineage>
        <taxon>Bacteria</taxon>
        <taxon>Pseudomonadati</taxon>
        <taxon>Pseudomonadota</taxon>
        <taxon>Gammaproteobacteria</taxon>
        <taxon>Legionellales</taxon>
        <taxon>Legionellaceae</taxon>
        <taxon>Legionella</taxon>
    </lineage>
</organism>
<feature type="transmembrane region" description="Helical" evidence="6">
    <location>
        <begin position="211"/>
        <end position="230"/>
    </location>
</feature>